<keyword evidence="1" id="KW-1133">Transmembrane helix</keyword>
<keyword evidence="3" id="KW-1185">Reference proteome</keyword>
<comment type="caution">
    <text evidence="2">The sequence shown here is derived from an EMBL/GenBank/DDBJ whole genome shotgun (WGS) entry which is preliminary data.</text>
</comment>
<reference evidence="2 3" key="1">
    <citation type="submission" date="2014-02" db="EMBL/GenBank/DDBJ databases">
        <title>The genome sequence of Colletotrichum nymphaeae SA-01.</title>
        <authorList>
            <person name="Baroncelli R."/>
            <person name="Thon M.R."/>
        </authorList>
    </citation>
    <scope>NUCLEOTIDE SEQUENCE [LARGE SCALE GENOMIC DNA]</scope>
    <source>
        <strain evidence="2 3">SA-01</strain>
    </source>
</reference>
<feature type="transmembrane region" description="Helical" evidence="1">
    <location>
        <begin position="110"/>
        <end position="128"/>
    </location>
</feature>
<dbReference type="AlphaFoldDB" id="A0A135S8L6"/>
<keyword evidence="1" id="KW-0812">Transmembrane</keyword>
<protein>
    <submittedName>
        <fullName evidence="2">Uncharacterized protein</fullName>
    </submittedName>
</protein>
<evidence type="ECO:0000256" key="1">
    <source>
        <dbReference type="SAM" id="Phobius"/>
    </source>
</evidence>
<gene>
    <name evidence="2" type="ORF">CNYM01_06806</name>
</gene>
<sequence length="247" mass="26822">MSFSDAASYVEPGYAEDTPHTGPSLSPELSPIRIILPRPRHRNTLTPSPLIIPRPTVPIAIIPLKLIHSPHVLPPSNAPHTNTLLPHSGPSRRPRLRNIARRRRIVPHRLILPLMPIRVIVIPIAPIIPKTPPVVGSAIVVVVVVSSAVPLPIPAPVSVISSLAATAPRRAGPRLPLPLPPPLLPPVLLLVFCFFALERVVDPKGDRRADEAEGDGMAPVEAGDLLFELFAFFAFFGFRFPGSWIGW</sequence>
<accession>A0A135S8L6</accession>
<proteinExistence type="predicted"/>
<evidence type="ECO:0000313" key="3">
    <source>
        <dbReference type="Proteomes" id="UP000070054"/>
    </source>
</evidence>
<organism evidence="2 3">
    <name type="scientific">Colletotrichum nymphaeae SA-01</name>
    <dbReference type="NCBI Taxonomy" id="1460502"/>
    <lineage>
        <taxon>Eukaryota</taxon>
        <taxon>Fungi</taxon>
        <taxon>Dikarya</taxon>
        <taxon>Ascomycota</taxon>
        <taxon>Pezizomycotina</taxon>
        <taxon>Sordariomycetes</taxon>
        <taxon>Hypocreomycetidae</taxon>
        <taxon>Glomerellales</taxon>
        <taxon>Glomerellaceae</taxon>
        <taxon>Colletotrichum</taxon>
        <taxon>Colletotrichum acutatum species complex</taxon>
    </lineage>
</organism>
<evidence type="ECO:0000313" key="2">
    <source>
        <dbReference type="EMBL" id="KXH32268.1"/>
    </source>
</evidence>
<keyword evidence="1" id="KW-0472">Membrane</keyword>
<dbReference type="EMBL" id="JEMN01001585">
    <property type="protein sequence ID" value="KXH32268.1"/>
    <property type="molecule type" value="Genomic_DNA"/>
</dbReference>
<feature type="transmembrane region" description="Helical" evidence="1">
    <location>
        <begin position="134"/>
        <end position="165"/>
    </location>
</feature>
<name>A0A135S8L6_9PEZI</name>
<dbReference type="Proteomes" id="UP000070054">
    <property type="component" value="Unassembled WGS sequence"/>
</dbReference>